<reference evidence="2 3" key="1">
    <citation type="submission" date="2018-05" db="EMBL/GenBank/DDBJ databases">
        <title>Integrated omic analyses show evidence that a Ca. Accumulibacter phosphatis strain performs denitrification under micro-aerobic conditions.</title>
        <authorList>
            <person name="Camejo P.Y."/>
            <person name="Katherine M.D."/>
            <person name="Daniel N.R."/>
        </authorList>
    </citation>
    <scope>NUCLEOTIDE SEQUENCE [LARGE SCALE GENOMIC DNA]</scope>
    <source>
        <strain evidence="2">UW-LDO-IC</strain>
    </source>
</reference>
<protein>
    <submittedName>
        <fullName evidence="2">HD domain-containing protein</fullName>
    </submittedName>
</protein>
<evidence type="ECO:0000313" key="3">
    <source>
        <dbReference type="Proteomes" id="UP000253831"/>
    </source>
</evidence>
<dbReference type="SUPFAM" id="SSF109604">
    <property type="entry name" value="HD-domain/PDEase-like"/>
    <property type="match status" value="1"/>
</dbReference>
<dbReference type="PANTHER" id="PTHR43155:SF2">
    <property type="entry name" value="CYCLIC DI-GMP PHOSPHODIESTERASE PA4108"/>
    <property type="match status" value="1"/>
</dbReference>
<accession>A0A369XV54</accession>
<name>A0A369XV54_9PROT</name>
<proteinExistence type="predicted"/>
<feature type="domain" description="HD-GYP" evidence="1">
    <location>
        <begin position="14"/>
        <end position="222"/>
    </location>
</feature>
<sequence>MAQERIARLATIAARTWMRTLDDRLGISYAEQQRKAGTPAAILPVAEALLADKPEHLFPRRPQDRLSDDKPWGFRMAVPALLYNRGELYNLAVERGTLSEEERYKINEHIVQTLIMLSQLPFPKHLSQVPEIAGGHHEKMDASGYPRRLTRAQMSPLARMMAIADIFEALTAIDRPYKKGKTLSEALAIMSRMQDEQRIDPELFALFLRSGVYLDYAQRFMQAQQLDLVDIASLLGRPRNPQQPFDHST</sequence>
<organism evidence="2 3">
    <name type="scientific">Candidatus Accumulibacter meliphilus</name>
    <dbReference type="NCBI Taxonomy" id="2211374"/>
    <lineage>
        <taxon>Bacteria</taxon>
        <taxon>Pseudomonadati</taxon>
        <taxon>Pseudomonadota</taxon>
        <taxon>Betaproteobacteria</taxon>
        <taxon>Candidatus Accumulibacter</taxon>
    </lineage>
</organism>
<gene>
    <name evidence="2" type="ORF">DVS81_00500</name>
</gene>
<dbReference type="GO" id="GO:0008081">
    <property type="term" value="F:phosphoric diester hydrolase activity"/>
    <property type="evidence" value="ECO:0007669"/>
    <property type="project" value="UniProtKB-ARBA"/>
</dbReference>
<dbReference type="CDD" id="cd00077">
    <property type="entry name" value="HDc"/>
    <property type="match status" value="1"/>
</dbReference>
<dbReference type="PANTHER" id="PTHR43155">
    <property type="entry name" value="CYCLIC DI-GMP PHOSPHODIESTERASE PA4108-RELATED"/>
    <property type="match status" value="1"/>
</dbReference>
<dbReference type="PROSITE" id="PS51832">
    <property type="entry name" value="HD_GYP"/>
    <property type="match status" value="1"/>
</dbReference>
<dbReference type="Pfam" id="PF13487">
    <property type="entry name" value="HD_5"/>
    <property type="match status" value="1"/>
</dbReference>
<dbReference type="Gene3D" id="1.10.3210.10">
    <property type="entry name" value="Hypothetical protein af1432"/>
    <property type="match status" value="1"/>
</dbReference>
<dbReference type="AlphaFoldDB" id="A0A369XV54"/>
<comment type="caution">
    <text evidence="2">The sequence shown here is derived from an EMBL/GenBank/DDBJ whole genome shotgun (WGS) entry which is preliminary data.</text>
</comment>
<dbReference type="EMBL" id="QPGA01000001">
    <property type="protein sequence ID" value="RDE52289.1"/>
    <property type="molecule type" value="Genomic_DNA"/>
</dbReference>
<dbReference type="InterPro" id="IPR003607">
    <property type="entry name" value="HD/PDEase_dom"/>
</dbReference>
<dbReference type="Proteomes" id="UP000253831">
    <property type="component" value="Unassembled WGS sequence"/>
</dbReference>
<dbReference type="InterPro" id="IPR037522">
    <property type="entry name" value="HD_GYP_dom"/>
</dbReference>
<evidence type="ECO:0000313" key="2">
    <source>
        <dbReference type="EMBL" id="RDE52289.1"/>
    </source>
</evidence>
<evidence type="ECO:0000259" key="1">
    <source>
        <dbReference type="PROSITE" id="PS51832"/>
    </source>
</evidence>